<dbReference type="AlphaFoldDB" id="A0A2J8WQG8"/>
<organism evidence="3">
    <name type="scientific">Pongo abelii</name>
    <name type="common">Sumatran orangutan</name>
    <name type="synonym">Pongo pygmaeus abelii</name>
    <dbReference type="NCBI Taxonomy" id="9601"/>
    <lineage>
        <taxon>Eukaryota</taxon>
        <taxon>Metazoa</taxon>
        <taxon>Chordata</taxon>
        <taxon>Craniata</taxon>
        <taxon>Vertebrata</taxon>
        <taxon>Euteleostomi</taxon>
        <taxon>Mammalia</taxon>
        <taxon>Eutheria</taxon>
        <taxon>Euarchontoglires</taxon>
        <taxon>Primates</taxon>
        <taxon>Haplorrhini</taxon>
        <taxon>Catarrhini</taxon>
        <taxon>Hominidae</taxon>
        <taxon>Pongo</taxon>
    </lineage>
</organism>
<dbReference type="EMBL" id="NDHI03003382">
    <property type="protein sequence ID" value="PNJ72019.1"/>
    <property type="molecule type" value="Genomic_DNA"/>
</dbReference>
<evidence type="ECO:0000313" key="3">
    <source>
        <dbReference type="EMBL" id="PNJ72020.1"/>
    </source>
</evidence>
<comment type="caution">
    <text evidence="3">The sequence shown here is derived from an EMBL/GenBank/DDBJ whole genome shotgun (WGS) entry which is preliminary data.</text>
</comment>
<evidence type="ECO:0000313" key="2">
    <source>
        <dbReference type="EMBL" id="PNJ72019.1"/>
    </source>
</evidence>
<proteinExistence type="predicted"/>
<evidence type="ECO:0000256" key="1">
    <source>
        <dbReference type="SAM" id="SignalP"/>
    </source>
</evidence>
<feature type="signal peptide" evidence="1">
    <location>
        <begin position="1"/>
        <end position="35"/>
    </location>
</feature>
<accession>A0A2J8WQG8</accession>
<dbReference type="EMBL" id="NDHI03003382">
    <property type="protein sequence ID" value="PNJ72020.1"/>
    <property type="molecule type" value="Genomic_DNA"/>
</dbReference>
<protein>
    <submittedName>
        <fullName evidence="2">CTBS isoform 3</fullName>
    </submittedName>
    <submittedName>
        <fullName evidence="3">CTBS isoform 4</fullName>
    </submittedName>
</protein>
<feature type="chain" id="PRO_5014560824" evidence="1">
    <location>
        <begin position="36"/>
        <end position="74"/>
    </location>
</feature>
<sequence>MSRPQLRRWRLLSSPPRGVPGLALLALLALRLAAGTDCPCPEPELCRPIRHHRDFEVSAFLCSSRSGPQGTKRS</sequence>
<gene>
    <name evidence="3" type="ORF">CR201_G0008753</name>
</gene>
<keyword evidence="1" id="KW-0732">Signal</keyword>
<reference evidence="3" key="1">
    <citation type="submission" date="2017-12" db="EMBL/GenBank/DDBJ databases">
        <title>High-resolution comparative analysis of great ape genomes.</title>
        <authorList>
            <person name="Pollen A."/>
            <person name="Hastie A."/>
            <person name="Hormozdiari F."/>
            <person name="Dougherty M."/>
            <person name="Liu R."/>
            <person name="Chaisson M."/>
            <person name="Hoppe E."/>
            <person name="Hill C."/>
            <person name="Pang A."/>
            <person name="Hillier L."/>
            <person name="Baker C."/>
            <person name="Armstrong J."/>
            <person name="Shendure J."/>
            <person name="Paten B."/>
            <person name="Wilson R."/>
            <person name="Chao H."/>
            <person name="Schneider V."/>
            <person name="Ventura M."/>
            <person name="Kronenberg Z."/>
            <person name="Murali S."/>
            <person name="Gordon D."/>
            <person name="Cantsilieris S."/>
            <person name="Munson K."/>
            <person name="Nelson B."/>
            <person name="Raja A."/>
            <person name="Underwood J."/>
            <person name="Diekhans M."/>
            <person name="Fiddes I."/>
            <person name="Haussler D."/>
            <person name="Eichler E."/>
        </authorList>
    </citation>
    <scope>NUCLEOTIDE SEQUENCE [LARGE SCALE GENOMIC DNA]</scope>
    <source>
        <strain evidence="3">Susie</strain>
    </source>
</reference>
<name>A0A2J8WQG8_PONAB</name>